<evidence type="ECO:0000259" key="1">
    <source>
        <dbReference type="Pfam" id="PF04273"/>
    </source>
</evidence>
<protein>
    <submittedName>
        <fullName evidence="3">Bifunctional protein tyrosine phosphatase family protein/NAD(P)/FAD-dependent oxidoreductase</fullName>
    </submittedName>
</protein>
<dbReference type="NCBIfam" id="TIGR01244">
    <property type="entry name" value="TIGR01244 family sulfur transferase"/>
    <property type="match status" value="1"/>
</dbReference>
<feature type="domain" description="Beta-lactamase hydrolase-like protein phosphatase-like" evidence="1">
    <location>
        <begin position="3"/>
        <end position="109"/>
    </location>
</feature>
<dbReference type="InterPro" id="IPR023753">
    <property type="entry name" value="FAD/NAD-binding_dom"/>
</dbReference>
<gene>
    <name evidence="3" type="ORF">GCM10022404_24740</name>
</gene>
<dbReference type="Pfam" id="PF04273">
    <property type="entry name" value="BLH_phosphatase"/>
    <property type="match status" value="1"/>
</dbReference>
<dbReference type="InterPro" id="IPR029021">
    <property type="entry name" value="Prot-tyrosine_phosphatase-like"/>
</dbReference>
<dbReference type="PANTHER" id="PTHR10632">
    <property type="entry name" value="SULFIDE:QUINONE OXIDOREDUCTASE"/>
    <property type="match status" value="1"/>
</dbReference>
<dbReference type="InterPro" id="IPR015904">
    <property type="entry name" value="Sulphide_quinone_reductase"/>
</dbReference>
<sequence length="558" mass="60209">MELKKISDGLSVSGQVHPEDMAKLARRGFRAVICNRPDGEAADQPTAEEIETAAKAAGLEFRYLPVTPGIVTEETAAAFGQALIDLPGPVFGYCRTGTRTTTLWSLAMAKEKSVVDILAATKAAGYDMSGVARRIANGGKTPTDSAEDARFDVVIVGGGAAGIAAASSLKSRKPDLEIAIIDPADIHYYQPGWTMVGAGVFDAKTTAKTMGSLIPRGVHWIKSAVAAFEPDNNAVILDGCRVVKYERLVVCPGLKLDWTAVDGLVDTLGKNGVTSNYRYDLAPYTWKLVREMRGGKAIFTQPPMPIKCAGAPQKAMYLSASHWETAGVLGNVDIHFMNAGGVLFGVKDYVPALEEYVERYNAHLDFFHNLVAIDGQAKTATFEIIKPDTEPTRVTVDFDMIHVTPPQKAPDFIAVSPLADAAGWVDVDQATLRHKTYDNIWSLGDVMNAPNAKTAAAARMQAPIVADNIAADIDGKGPQSAYNGYGSCPLTVEKGKIVLAEFGYGGVLLPSFPKWMLDGTKATRKAWFLKEQILPPVYWKAMLRGKEWMIKPEKVSAK</sequence>
<dbReference type="Proteomes" id="UP001399917">
    <property type="component" value="Unassembled WGS sequence"/>
</dbReference>
<accession>A0ABP7KDD8</accession>
<dbReference type="Gene3D" id="3.50.50.60">
    <property type="entry name" value="FAD/NAD(P)-binding domain"/>
    <property type="match status" value="2"/>
</dbReference>
<proteinExistence type="predicted"/>
<dbReference type="PANTHER" id="PTHR10632:SF2">
    <property type="entry name" value="SULFIDE:QUINONE OXIDOREDUCTASE, MITOCHONDRIAL"/>
    <property type="match status" value="1"/>
</dbReference>
<organism evidence="3 4">
    <name type="scientific">Celeribacter arenosi</name>
    <dbReference type="NCBI Taxonomy" id="792649"/>
    <lineage>
        <taxon>Bacteria</taxon>
        <taxon>Pseudomonadati</taxon>
        <taxon>Pseudomonadota</taxon>
        <taxon>Alphaproteobacteria</taxon>
        <taxon>Rhodobacterales</taxon>
        <taxon>Roseobacteraceae</taxon>
        <taxon>Celeribacter</taxon>
    </lineage>
</organism>
<feature type="domain" description="FAD/NAD(P)-binding" evidence="2">
    <location>
        <begin position="151"/>
        <end position="264"/>
    </location>
</feature>
<dbReference type="EMBL" id="BAABDF010000007">
    <property type="protein sequence ID" value="GAA3873923.1"/>
    <property type="molecule type" value="Genomic_DNA"/>
</dbReference>
<dbReference type="CDD" id="cd14503">
    <property type="entry name" value="PTP-bact"/>
    <property type="match status" value="1"/>
</dbReference>
<dbReference type="InterPro" id="IPR005939">
    <property type="entry name" value="BLH_phosphatase-like"/>
</dbReference>
<dbReference type="InterPro" id="IPR036188">
    <property type="entry name" value="FAD/NAD-bd_sf"/>
</dbReference>
<dbReference type="Pfam" id="PF07992">
    <property type="entry name" value="Pyr_redox_2"/>
    <property type="match status" value="1"/>
</dbReference>
<dbReference type="Gene3D" id="3.90.190.10">
    <property type="entry name" value="Protein tyrosine phosphatase superfamily"/>
    <property type="match status" value="1"/>
</dbReference>
<dbReference type="SUPFAM" id="SSF52799">
    <property type="entry name" value="(Phosphotyrosine protein) phosphatases II"/>
    <property type="match status" value="1"/>
</dbReference>
<comment type="caution">
    <text evidence="3">The sequence shown here is derived from an EMBL/GenBank/DDBJ whole genome shotgun (WGS) entry which is preliminary data.</text>
</comment>
<evidence type="ECO:0000313" key="4">
    <source>
        <dbReference type="Proteomes" id="UP001399917"/>
    </source>
</evidence>
<name>A0ABP7KDD8_9RHOB</name>
<reference evidence="4" key="1">
    <citation type="journal article" date="2019" name="Int. J. Syst. Evol. Microbiol.">
        <title>The Global Catalogue of Microorganisms (GCM) 10K type strain sequencing project: providing services to taxonomists for standard genome sequencing and annotation.</title>
        <authorList>
            <consortium name="The Broad Institute Genomics Platform"/>
            <consortium name="The Broad Institute Genome Sequencing Center for Infectious Disease"/>
            <person name="Wu L."/>
            <person name="Ma J."/>
        </authorList>
    </citation>
    <scope>NUCLEOTIDE SEQUENCE [LARGE SCALE GENOMIC DNA]</scope>
    <source>
        <strain evidence="4">JCM 17190</strain>
    </source>
</reference>
<dbReference type="RefSeq" id="WP_344847537.1">
    <property type="nucleotide sequence ID" value="NZ_BAABDF010000007.1"/>
</dbReference>
<dbReference type="SUPFAM" id="SSF51905">
    <property type="entry name" value="FAD/NAD(P)-binding domain"/>
    <property type="match status" value="1"/>
</dbReference>
<keyword evidence="4" id="KW-1185">Reference proteome</keyword>
<evidence type="ECO:0000259" key="2">
    <source>
        <dbReference type="Pfam" id="PF07992"/>
    </source>
</evidence>
<evidence type="ECO:0000313" key="3">
    <source>
        <dbReference type="EMBL" id="GAA3873923.1"/>
    </source>
</evidence>